<dbReference type="EMBL" id="CAJPDR010000181">
    <property type="protein sequence ID" value="CAF9924085.1"/>
    <property type="molecule type" value="Genomic_DNA"/>
</dbReference>
<evidence type="ECO:0000256" key="5">
    <source>
        <dbReference type="ARBA" id="ARBA00023002"/>
    </source>
</evidence>
<keyword evidence="3" id="KW-0285">Flavoprotein</keyword>
<comment type="cofactor">
    <cofactor evidence="1">
        <name>FAD</name>
        <dbReference type="ChEBI" id="CHEBI:57692"/>
    </cofactor>
</comment>
<reference evidence="7" key="1">
    <citation type="submission" date="2021-03" db="EMBL/GenBank/DDBJ databases">
        <authorList>
            <person name="Tagirdzhanova G."/>
        </authorList>
    </citation>
    <scope>NUCLEOTIDE SEQUENCE</scope>
</reference>
<dbReference type="InterPro" id="IPR006076">
    <property type="entry name" value="FAD-dep_OxRdtase"/>
</dbReference>
<comment type="similarity">
    <text evidence="2">Belongs to the MSOX/MTOX family.</text>
</comment>
<evidence type="ECO:0000256" key="3">
    <source>
        <dbReference type="ARBA" id="ARBA00022630"/>
    </source>
</evidence>
<evidence type="ECO:0000256" key="1">
    <source>
        <dbReference type="ARBA" id="ARBA00001974"/>
    </source>
</evidence>
<dbReference type="Gene3D" id="3.30.9.10">
    <property type="entry name" value="D-Amino Acid Oxidase, subunit A, domain 2"/>
    <property type="match status" value="1"/>
</dbReference>
<keyword evidence="4" id="KW-0274">FAD</keyword>
<dbReference type="InterPro" id="IPR045170">
    <property type="entry name" value="MTOX"/>
</dbReference>
<evidence type="ECO:0000313" key="8">
    <source>
        <dbReference type="Proteomes" id="UP000664203"/>
    </source>
</evidence>
<name>A0A8H3IKD0_9LECA</name>
<dbReference type="GO" id="GO:0051698">
    <property type="term" value="F:saccharopine oxidase activity"/>
    <property type="evidence" value="ECO:0007669"/>
    <property type="project" value="TreeGrafter"/>
</dbReference>
<dbReference type="OrthoDB" id="2219495at2759"/>
<gene>
    <name evidence="7" type="ORF">ALECFALPRED_002674</name>
</gene>
<feature type="domain" description="FAD dependent oxidoreductase" evidence="6">
    <location>
        <begin position="16"/>
        <end position="378"/>
    </location>
</feature>
<sequence length="437" mass="49598">MSIQGNIDERTSAQKCLIIGGGVIGLSTAWHLLKDERNDVTVLDHPDLLAPSRDVSKFFRVDYTDPERMKLVMKSEELWEKDDLFEPFLHRTGRIVAYSPTQIDTLNGIDRARSELNLSPRKHETARLIESVFESRPISQELAVVNNEDDGVVDWERVMKNLKQEFIDRGGKFRDGRVLHLDSNGEGTIDAVVTSTESIDARQTDIILAAGPWIMQILEASHIQQPPLSRAPIATGIFAFHLDMTTQQWVKYHELPRFSEIGIGEFVCHPIEVGAGKVTWTTAFINPSGKRGISEPRDVANTDLGIRMMLEARDWIRKRIPGLKGARMKSIWSYWDGVTGNQQPIIVRHPKHANLIIAGGGSYTHAKDLPYIGRIVTEVMQGTETHNQFGWDESSADKQLNNQPLLYTDRVFGDLELEASKDQRVRDWKRERSDWII</sequence>
<dbReference type="Pfam" id="PF01266">
    <property type="entry name" value="DAO"/>
    <property type="match status" value="1"/>
</dbReference>
<dbReference type="GO" id="GO:0008115">
    <property type="term" value="F:sarcosine oxidase activity"/>
    <property type="evidence" value="ECO:0007669"/>
    <property type="project" value="TreeGrafter"/>
</dbReference>
<dbReference type="InterPro" id="IPR036188">
    <property type="entry name" value="FAD/NAD-bd_sf"/>
</dbReference>
<organism evidence="7 8">
    <name type="scientific">Alectoria fallacina</name>
    <dbReference type="NCBI Taxonomy" id="1903189"/>
    <lineage>
        <taxon>Eukaryota</taxon>
        <taxon>Fungi</taxon>
        <taxon>Dikarya</taxon>
        <taxon>Ascomycota</taxon>
        <taxon>Pezizomycotina</taxon>
        <taxon>Lecanoromycetes</taxon>
        <taxon>OSLEUM clade</taxon>
        <taxon>Lecanoromycetidae</taxon>
        <taxon>Lecanorales</taxon>
        <taxon>Lecanorineae</taxon>
        <taxon>Parmeliaceae</taxon>
        <taxon>Alectoria</taxon>
    </lineage>
</organism>
<comment type="caution">
    <text evidence="7">The sequence shown here is derived from an EMBL/GenBank/DDBJ whole genome shotgun (WGS) entry which is preliminary data.</text>
</comment>
<dbReference type="PANTHER" id="PTHR10961">
    <property type="entry name" value="PEROXISOMAL SARCOSINE OXIDASE"/>
    <property type="match status" value="1"/>
</dbReference>
<accession>A0A8H3IKD0</accession>
<proteinExistence type="inferred from homology"/>
<keyword evidence="8" id="KW-1185">Reference proteome</keyword>
<evidence type="ECO:0000256" key="2">
    <source>
        <dbReference type="ARBA" id="ARBA00010989"/>
    </source>
</evidence>
<dbReference type="Proteomes" id="UP000664203">
    <property type="component" value="Unassembled WGS sequence"/>
</dbReference>
<keyword evidence="5" id="KW-0560">Oxidoreductase</keyword>
<dbReference type="PANTHER" id="PTHR10961:SF37">
    <property type="entry name" value="FAD DEPENDENT OXIDOREDUCTASE DOMAIN-CONTAINING PROTEIN"/>
    <property type="match status" value="1"/>
</dbReference>
<protein>
    <recommendedName>
        <fullName evidence="6">FAD dependent oxidoreductase domain-containing protein</fullName>
    </recommendedName>
</protein>
<evidence type="ECO:0000256" key="4">
    <source>
        <dbReference type="ARBA" id="ARBA00022827"/>
    </source>
</evidence>
<evidence type="ECO:0000259" key="6">
    <source>
        <dbReference type="Pfam" id="PF01266"/>
    </source>
</evidence>
<dbReference type="SUPFAM" id="SSF51905">
    <property type="entry name" value="FAD/NAD(P)-binding domain"/>
    <property type="match status" value="1"/>
</dbReference>
<evidence type="ECO:0000313" key="7">
    <source>
        <dbReference type="EMBL" id="CAF9924085.1"/>
    </source>
</evidence>
<dbReference type="Gene3D" id="3.50.50.60">
    <property type="entry name" value="FAD/NAD(P)-binding domain"/>
    <property type="match status" value="1"/>
</dbReference>
<dbReference type="AlphaFoldDB" id="A0A8H3IKD0"/>
<dbReference type="GO" id="GO:0050660">
    <property type="term" value="F:flavin adenine dinucleotide binding"/>
    <property type="evidence" value="ECO:0007669"/>
    <property type="project" value="InterPro"/>
</dbReference>